<dbReference type="EMBL" id="BOPF01000049">
    <property type="protein sequence ID" value="GIJ51489.1"/>
    <property type="molecule type" value="Genomic_DNA"/>
</dbReference>
<feature type="region of interest" description="Disordered" evidence="1">
    <location>
        <begin position="82"/>
        <end position="113"/>
    </location>
</feature>
<evidence type="ECO:0000313" key="3">
    <source>
        <dbReference type="EMBL" id="GIJ51489.1"/>
    </source>
</evidence>
<comment type="caution">
    <text evidence="3">The sequence shown here is derived from an EMBL/GenBank/DDBJ whole genome shotgun (WGS) entry which is preliminary data.</text>
</comment>
<evidence type="ECO:0000256" key="2">
    <source>
        <dbReference type="SAM" id="Phobius"/>
    </source>
</evidence>
<dbReference type="AlphaFoldDB" id="A0A8J4DV63"/>
<organism evidence="3 4">
    <name type="scientific">Virgisporangium aliadipatigenens</name>
    <dbReference type="NCBI Taxonomy" id="741659"/>
    <lineage>
        <taxon>Bacteria</taxon>
        <taxon>Bacillati</taxon>
        <taxon>Actinomycetota</taxon>
        <taxon>Actinomycetes</taxon>
        <taxon>Micromonosporales</taxon>
        <taxon>Micromonosporaceae</taxon>
        <taxon>Virgisporangium</taxon>
    </lineage>
</organism>
<evidence type="ECO:0000256" key="1">
    <source>
        <dbReference type="SAM" id="MobiDB-lite"/>
    </source>
</evidence>
<keyword evidence="4" id="KW-1185">Reference proteome</keyword>
<sequence>MNAEDPVTRATMDDELARTLGAAAELAPAPEPDFYAAVRDRQRRIVRRRTTATGVSAVAAVLVLSAAALVLRPSGDAAFDAPPVANGPAASTPADRPPLPAERAKEGTVGNKPLKLPPSLAGGQHYLPAGTINGVVVVQPLVGNDRGVPMLIDAGTAEKRATLGDADSVEKFAYQPVVWGGAGIGWYAHNRSFDAEPYARLWYAPYTDFAAVQVAEVRGAKALITGFAVGSRYLWWSTESGAVYRMPLTAGSEPVEVPAARGATVVGHDYAVRTADVQNGIAGGTQIVDLTGTDPDRRLPSAFDNGAGPLRCGLWLCVANDGANGALASDYEGKLYSLGVPLEQVTIVSGGVIGRGPDGWLLWDIGANAWFRLSTGEIKGMWNHPEPGNLTRPYVWWTEPDGSRRLWDLTKG</sequence>
<feature type="transmembrane region" description="Helical" evidence="2">
    <location>
        <begin position="51"/>
        <end position="71"/>
    </location>
</feature>
<protein>
    <submittedName>
        <fullName evidence="3">Uncharacterized protein</fullName>
    </submittedName>
</protein>
<accession>A0A8J4DV63</accession>
<proteinExistence type="predicted"/>
<gene>
    <name evidence="3" type="ORF">Val02_83750</name>
</gene>
<keyword evidence="2" id="KW-1133">Transmembrane helix</keyword>
<reference evidence="3" key="1">
    <citation type="submission" date="2021-01" db="EMBL/GenBank/DDBJ databases">
        <title>Whole genome shotgun sequence of Virgisporangium aliadipatigenens NBRC 105644.</title>
        <authorList>
            <person name="Komaki H."/>
            <person name="Tamura T."/>
        </authorList>
    </citation>
    <scope>NUCLEOTIDE SEQUENCE</scope>
    <source>
        <strain evidence="3">NBRC 105644</strain>
    </source>
</reference>
<dbReference type="Proteomes" id="UP000619260">
    <property type="component" value="Unassembled WGS sequence"/>
</dbReference>
<name>A0A8J4DV63_9ACTN</name>
<evidence type="ECO:0000313" key="4">
    <source>
        <dbReference type="Proteomes" id="UP000619260"/>
    </source>
</evidence>
<keyword evidence="2" id="KW-0812">Transmembrane</keyword>
<dbReference type="RefSeq" id="WP_203904887.1">
    <property type="nucleotide sequence ID" value="NZ_BOPF01000049.1"/>
</dbReference>
<keyword evidence="2" id="KW-0472">Membrane</keyword>